<accession>A0A914GY55</accession>
<evidence type="ECO:0000313" key="2">
    <source>
        <dbReference type="WBParaSite" id="Gr19_v10_g11459.t1"/>
    </source>
</evidence>
<name>A0A914GY55_GLORO</name>
<proteinExistence type="predicted"/>
<reference evidence="2" key="1">
    <citation type="submission" date="2022-11" db="UniProtKB">
        <authorList>
            <consortium name="WormBaseParasite"/>
        </authorList>
    </citation>
    <scope>IDENTIFICATION</scope>
</reference>
<sequence length="72" mass="8084">MDKSDSNKPELVGLLICKVEAVQTLDGCERECCCRGDADVVKKVIFCPRHRRFNRPLPTSGTLTSLQFLNCQ</sequence>
<keyword evidence="1" id="KW-1185">Reference proteome</keyword>
<dbReference type="Proteomes" id="UP000887572">
    <property type="component" value="Unplaced"/>
</dbReference>
<protein>
    <submittedName>
        <fullName evidence="2">Uncharacterized protein</fullName>
    </submittedName>
</protein>
<organism evidence="1 2">
    <name type="scientific">Globodera rostochiensis</name>
    <name type="common">Golden nematode worm</name>
    <name type="synonym">Heterodera rostochiensis</name>
    <dbReference type="NCBI Taxonomy" id="31243"/>
    <lineage>
        <taxon>Eukaryota</taxon>
        <taxon>Metazoa</taxon>
        <taxon>Ecdysozoa</taxon>
        <taxon>Nematoda</taxon>
        <taxon>Chromadorea</taxon>
        <taxon>Rhabditida</taxon>
        <taxon>Tylenchina</taxon>
        <taxon>Tylenchomorpha</taxon>
        <taxon>Tylenchoidea</taxon>
        <taxon>Heteroderidae</taxon>
        <taxon>Heteroderinae</taxon>
        <taxon>Globodera</taxon>
    </lineage>
</organism>
<evidence type="ECO:0000313" key="1">
    <source>
        <dbReference type="Proteomes" id="UP000887572"/>
    </source>
</evidence>
<dbReference type="AlphaFoldDB" id="A0A914GY55"/>
<dbReference type="WBParaSite" id="Gr19_v10_g11459.t1">
    <property type="protein sequence ID" value="Gr19_v10_g11459.t1"/>
    <property type="gene ID" value="Gr19_v10_g11459"/>
</dbReference>